<keyword evidence="3" id="KW-1185">Reference proteome</keyword>
<gene>
    <name evidence="2" type="ORF">MB901379_03238</name>
</gene>
<dbReference type="EMBL" id="LR130759">
    <property type="protein sequence ID" value="VDM89658.1"/>
    <property type="molecule type" value="Genomic_DNA"/>
</dbReference>
<feature type="region of interest" description="Disordered" evidence="1">
    <location>
        <begin position="89"/>
        <end position="108"/>
    </location>
</feature>
<reference evidence="3" key="1">
    <citation type="submission" date="2018-02" db="EMBL/GenBank/DDBJ databases">
        <authorList>
            <person name="Seth-Smith MB H."/>
            <person name="Seth-Smith H."/>
        </authorList>
    </citation>
    <scope>NUCLEOTIDE SEQUENCE [LARGE SCALE GENOMIC DNA]</scope>
</reference>
<proteinExistence type="predicted"/>
<sequence>MLLPLGPPLPPDAVAAKRGESGMLCGLSVPLSWGTAVPPDDYDHWAPEPEEGADAVAVDAADADAAAAATDEWDEWAEWREWEAANAEPRFEVPRSSSSVIPNSPAAG</sequence>
<dbReference type="RefSeq" id="WP_158017475.1">
    <property type="nucleotide sequence ID" value="NZ_CBCSKE010000038.1"/>
</dbReference>
<protein>
    <submittedName>
        <fullName evidence="2">Uncharacterized protein</fullName>
    </submittedName>
</protein>
<evidence type="ECO:0000256" key="1">
    <source>
        <dbReference type="SAM" id="MobiDB-lite"/>
    </source>
</evidence>
<evidence type="ECO:0000313" key="3">
    <source>
        <dbReference type="Proteomes" id="UP000269998"/>
    </source>
</evidence>
<dbReference type="AlphaFoldDB" id="A0A3S4BXL4"/>
<dbReference type="Proteomes" id="UP000269998">
    <property type="component" value="Chromosome"/>
</dbReference>
<evidence type="ECO:0000313" key="2">
    <source>
        <dbReference type="EMBL" id="VDM89658.1"/>
    </source>
</evidence>
<accession>A0A3S4BXL4</accession>
<organism evidence="2 3">
    <name type="scientific">Mycobacterium basiliense</name>
    <dbReference type="NCBI Taxonomy" id="2094119"/>
    <lineage>
        <taxon>Bacteria</taxon>
        <taxon>Bacillati</taxon>
        <taxon>Actinomycetota</taxon>
        <taxon>Actinomycetes</taxon>
        <taxon>Mycobacteriales</taxon>
        <taxon>Mycobacteriaceae</taxon>
        <taxon>Mycobacterium</taxon>
    </lineage>
</organism>
<dbReference type="OrthoDB" id="4745319at2"/>
<dbReference type="KEGG" id="mbai:MB901379_03238"/>
<name>A0A3S4BXL4_9MYCO</name>